<protein>
    <recommendedName>
        <fullName evidence="4">Envelope glycoprotein</fullName>
    </recommendedName>
</protein>
<evidence type="ECO:0008006" key="4">
    <source>
        <dbReference type="Google" id="ProtNLM"/>
    </source>
</evidence>
<dbReference type="OMA" id="SHIQLCA"/>
<dbReference type="Ensembl" id="ENSPLOT00000031141.1">
    <property type="protein sequence ID" value="ENSPLOP00000028195.1"/>
    <property type="gene ID" value="ENSPLOG00000020650.1"/>
</dbReference>
<keyword evidence="1" id="KW-1133">Transmembrane helix</keyword>
<dbReference type="SUPFAM" id="SSF58069">
    <property type="entry name" value="Virus ectodomain"/>
    <property type="match status" value="1"/>
</dbReference>
<reference evidence="2" key="2">
    <citation type="submission" date="2025-09" db="UniProtKB">
        <authorList>
            <consortium name="Ensembl"/>
        </authorList>
    </citation>
    <scope>IDENTIFICATION</scope>
</reference>
<dbReference type="InterPro" id="IPR018154">
    <property type="entry name" value="TLV/ENV_coat_polyprotein"/>
</dbReference>
<keyword evidence="1" id="KW-0812">Transmembrane</keyword>
<dbReference type="Proteomes" id="UP000694399">
    <property type="component" value="Unassembled WGS sequence"/>
</dbReference>
<dbReference type="AlphaFoldDB" id="A0A8C9DBB9"/>
<keyword evidence="1" id="KW-0472">Membrane</keyword>
<dbReference type="Pfam" id="PF00429">
    <property type="entry name" value="TLV_coat"/>
    <property type="match status" value="1"/>
</dbReference>
<accession>A0A8C9DBB9</accession>
<name>A0A8C9DBB9_PANLE</name>
<reference evidence="2" key="1">
    <citation type="submission" date="2025-08" db="UniProtKB">
        <authorList>
            <consortium name="Ensembl"/>
        </authorList>
    </citation>
    <scope>IDENTIFICATION</scope>
</reference>
<dbReference type="InterPro" id="IPR008981">
    <property type="entry name" value="FMuLV_rcpt-bd"/>
</dbReference>
<evidence type="ECO:0000313" key="2">
    <source>
        <dbReference type="Ensembl" id="ENSPLOP00000028195.1"/>
    </source>
</evidence>
<keyword evidence="3" id="KW-1185">Reference proteome</keyword>
<proteinExistence type="predicted"/>
<evidence type="ECO:0000256" key="1">
    <source>
        <dbReference type="SAM" id="Phobius"/>
    </source>
</evidence>
<dbReference type="Gene3D" id="3.90.310.10">
    <property type="entry name" value="ENV polyprotein, receptor-binding domain"/>
    <property type="match status" value="1"/>
</dbReference>
<dbReference type="GeneTree" id="ENSGT00690000102286"/>
<dbReference type="PANTHER" id="PTHR10424">
    <property type="entry name" value="VIRAL ENVELOPE PROTEIN"/>
    <property type="match status" value="1"/>
</dbReference>
<dbReference type="PANTHER" id="PTHR10424:SF82">
    <property type="entry name" value="ENVELOPE GLYCOPROTEIN-RELATED"/>
    <property type="match status" value="1"/>
</dbReference>
<organism evidence="2 3">
    <name type="scientific">Panthera leo</name>
    <name type="common">Lion</name>
    <dbReference type="NCBI Taxonomy" id="9689"/>
    <lineage>
        <taxon>Eukaryota</taxon>
        <taxon>Metazoa</taxon>
        <taxon>Chordata</taxon>
        <taxon>Craniata</taxon>
        <taxon>Vertebrata</taxon>
        <taxon>Euteleostomi</taxon>
        <taxon>Mammalia</taxon>
        <taxon>Eutheria</taxon>
        <taxon>Laurasiatheria</taxon>
        <taxon>Carnivora</taxon>
        <taxon>Feliformia</taxon>
        <taxon>Felidae</taxon>
        <taxon>Pantherinae</taxon>
        <taxon>Panthera</taxon>
    </lineage>
</organism>
<evidence type="ECO:0000313" key="3">
    <source>
        <dbReference type="Proteomes" id="UP000694399"/>
    </source>
</evidence>
<feature type="transmembrane region" description="Helical" evidence="1">
    <location>
        <begin position="257"/>
        <end position="282"/>
    </location>
</feature>
<sequence>MSYVQPCSRTRYDENCNLIRVRFTEEGKKDRRWILGLTWGLYLYQYPLFGTAIQIKLKVSPHVQPVGPNQVLKKLRKKRDESIPEGIDSLWKLLTAAYEALNRSDPEATRACWLCYDINPPFYEAVGLAAPFSQSDEDSPAACKWNRKGPSLTLQAVTGSGTCIGKVPSSHIQLCAQTSRPIGESKWMIPAPDSWWICSKTGLTPCVSRDVFNLSPEYCIMILIFPRVLYHRENVIYDLWTEGTEARESIRTKRERFTAITLATLFGLGAIGAGTGISSLAIQHRGFNSLRTAIDEDIARLEDSISHLEKSLTSFSEVVLQNRRGLDLVFLQQ</sequence>
<dbReference type="SUPFAM" id="SSF49830">
    <property type="entry name" value="ENV polyprotein, receptor-binding domain"/>
    <property type="match status" value="1"/>
</dbReference>
<dbReference type="Gene3D" id="1.10.287.210">
    <property type="match status" value="1"/>
</dbReference>